<evidence type="ECO:0000313" key="1">
    <source>
        <dbReference type="EMBL" id="JAE13699.1"/>
    </source>
</evidence>
<dbReference type="EMBL" id="GBRH01184197">
    <property type="protein sequence ID" value="JAE13699.1"/>
    <property type="molecule type" value="Transcribed_RNA"/>
</dbReference>
<reference evidence="1" key="1">
    <citation type="submission" date="2014-09" db="EMBL/GenBank/DDBJ databases">
        <authorList>
            <person name="Magalhaes I.L.F."/>
            <person name="Oliveira U."/>
            <person name="Santos F.R."/>
            <person name="Vidigal T.H.D.A."/>
            <person name="Brescovit A.D."/>
            <person name="Santos A.J."/>
        </authorList>
    </citation>
    <scope>NUCLEOTIDE SEQUENCE</scope>
    <source>
        <tissue evidence="1">Shoot tissue taken approximately 20 cm above the soil surface</tissue>
    </source>
</reference>
<dbReference type="AlphaFoldDB" id="A0A0A9FR46"/>
<accession>A0A0A9FR46</accession>
<name>A0A0A9FR46_ARUDO</name>
<reference evidence="1" key="2">
    <citation type="journal article" date="2015" name="Data Brief">
        <title>Shoot transcriptome of the giant reed, Arundo donax.</title>
        <authorList>
            <person name="Barrero R.A."/>
            <person name="Guerrero F.D."/>
            <person name="Moolhuijzen P."/>
            <person name="Goolsby J.A."/>
            <person name="Tidwell J."/>
            <person name="Bellgard S.E."/>
            <person name="Bellgard M.I."/>
        </authorList>
    </citation>
    <scope>NUCLEOTIDE SEQUENCE</scope>
    <source>
        <tissue evidence="1">Shoot tissue taken approximately 20 cm above the soil surface</tissue>
    </source>
</reference>
<sequence>MEFLPSLHVSRLFSCERLVNCYVFSKCLVIKFYKIRHCKE</sequence>
<organism evidence="1">
    <name type="scientific">Arundo donax</name>
    <name type="common">Giant reed</name>
    <name type="synonym">Donax arundinaceus</name>
    <dbReference type="NCBI Taxonomy" id="35708"/>
    <lineage>
        <taxon>Eukaryota</taxon>
        <taxon>Viridiplantae</taxon>
        <taxon>Streptophyta</taxon>
        <taxon>Embryophyta</taxon>
        <taxon>Tracheophyta</taxon>
        <taxon>Spermatophyta</taxon>
        <taxon>Magnoliopsida</taxon>
        <taxon>Liliopsida</taxon>
        <taxon>Poales</taxon>
        <taxon>Poaceae</taxon>
        <taxon>PACMAD clade</taxon>
        <taxon>Arundinoideae</taxon>
        <taxon>Arundineae</taxon>
        <taxon>Arundo</taxon>
    </lineage>
</organism>
<protein>
    <submittedName>
        <fullName evidence="1">Uncharacterized protein</fullName>
    </submittedName>
</protein>
<proteinExistence type="predicted"/>